<dbReference type="InterPro" id="IPR019953">
    <property type="entry name" value="OHR"/>
</dbReference>
<reference evidence="2 3" key="1">
    <citation type="submission" date="2015-05" db="EMBL/GenBank/DDBJ databases">
        <title>Genome sequencing and analysis of members of genus Stenotrophomonas.</title>
        <authorList>
            <person name="Patil P.P."/>
            <person name="Midha S."/>
            <person name="Patil P.B."/>
        </authorList>
    </citation>
    <scope>NUCLEOTIDE SEQUENCE [LARGE SCALE GENOMIC DNA]</scope>
    <source>
        <strain evidence="2 3">DSM 21508</strain>
    </source>
</reference>
<dbReference type="PANTHER" id="PTHR33797">
    <property type="entry name" value="ORGANIC HYDROPEROXIDE RESISTANCE PROTEIN-LIKE"/>
    <property type="match status" value="1"/>
</dbReference>
<dbReference type="AlphaFoldDB" id="A0A0R0D4J4"/>
<dbReference type="GO" id="GO:0006979">
    <property type="term" value="P:response to oxidative stress"/>
    <property type="evidence" value="ECO:0007669"/>
    <property type="project" value="InterPro"/>
</dbReference>
<dbReference type="Proteomes" id="UP000051386">
    <property type="component" value="Unassembled WGS sequence"/>
</dbReference>
<proteinExistence type="inferred from homology"/>
<dbReference type="SUPFAM" id="SSF82784">
    <property type="entry name" value="OsmC-like"/>
    <property type="match status" value="1"/>
</dbReference>
<dbReference type="InterPro" id="IPR015946">
    <property type="entry name" value="KH_dom-like_a/b"/>
</dbReference>
<comment type="similarity">
    <text evidence="1">Belongs to the OsmC/Ohr family.</text>
</comment>
<comment type="caution">
    <text evidence="2">The sequence shown here is derived from an EMBL/GenBank/DDBJ whole genome shotgun (WGS) entry which is preliminary data.</text>
</comment>
<dbReference type="EMBL" id="LDJK01000008">
    <property type="protein sequence ID" value="KRG76443.1"/>
    <property type="molecule type" value="Genomic_DNA"/>
</dbReference>
<gene>
    <name evidence="2" type="ORF">ABB28_03100</name>
</gene>
<dbReference type="RefSeq" id="WP_057507214.1">
    <property type="nucleotide sequence ID" value="NZ_LDJK01000008.1"/>
</dbReference>
<dbReference type="Gene3D" id="2.20.25.10">
    <property type="match status" value="1"/>
</dbReference>
<name>A0A0R0D4J4_9GAMM</name>
<dbReference type="NCBIfam" id="TIGR03561">
    <property type="entry name" value="organ_hyd_perox"/>
    <property type="match status" value="1"/>
</dbReference>
<evidence type="ECO:0000313" key="3">
    <source>
        <dbReference type="Proteomes" id="UP000051386"/>
    </source>
</evidence>
<organism evidence="2 3">
    <name type="scientific">Stenotrophomonas chelatiphaga</name>
    <dbReference type="NCBI Taxonomy" id="517011"/>
    <lineage>
        <taxon>Bacteria</taxon>
        <taxon>Pseudomonadati</taxon>
        <taxon>Pseudomonadota</taxon>
        <taxon>Gammaproteobacteria</taxon>
        <taxon>Lysobacterales</taxon>
        <taxon>Lysobacteraceae</taxon>
        <taxon>Stenotrophomonas</taxon>
    </lineage>
</organism>
<accession>A0A0R0D4J4</accession>
<dbReference type="PANTHER" id="PTHR33797:SF2">
    <property type="entry name" value="ORGANIC HYDROPEROXIDE RESISTANCE PROTEIN-LIKE"/>
    <property type="match status" value="1"/>
</dbReference>
<dbReference type="Pfam" id="PF02566">
    <property type="entry name" value="OsmC"/>
    <property type="match status" value="1"/>
</dbReference>
<dbReference type="InterPro" id="IPR003718">
    <property type="entry name" value="OsmC/Ohr_fam"/>
</dbReference>
<dbReference type="Gene3D" id="3.30.300.20">
    <property type="match status" value="1"/>
</dbReference>
<evidence type="ECO:0000256" key="1">
    <source>
        <dbReference type="ARBA" id="ARBA00007378"/>
    </source>
</evidence>
<dbReference type="PATRIC" id="fig|517011.3.peg.3143"/>
<keyword evidence="3" id="KW-1185">Reference proteome</keyword>
<dbReference type="InterPro" id="IPR036102">
    <property type="entry name" value="OsmC/Ohrsf"/>
</dbReference>
<sequence length="156" mass="15751">MSVDVKYRAVATATGGREGSARTSDGNLNVRLVTPKELGGAGGDGTNPEQLFAAGYSGCFLSAMKVAASKLGLTVPADAAVTATVGIGPRAAGGFGIAVDLAIDLPGVDQQDATRLVETAHQSCPYSNATRNNIDVTLSVISQQRGESESAAARLA</sequence>
<protein>
    <submittedName>
        <fullName evidence="2">Organic hydroperoxide resistance protein</fullName>
    </submittedName>
</protein>
<evidence type="ECO:0000313" key="2">
    <source>
        <dbReference type="EMBL" id="KRG76443.1"/>
    </source>
</evidence>